<accession>A0A7I7PFU4</accession>
<keyword evidence="2" id="KW-0418">Kinase</keyword>
<organism evidence="6 9">
    <name type="scientific">Mycobacterium noviomagense</name>
    <dbReference type="NCBI Taxonomy" id="459858"/>
    <lineage>
        <taxon>Bacteria</taxon>
        <taxon>Bacillati</taxon>
        <taxon>Actinomycetota</taxon>
        <taxon>Actinomycetes</taxon>
        <taxon>Mycobacteriales</taxon>
        <taxon>Mycobacteriaceae</taxon>
        <taxon>Mycobacterium</taxon>
    </lineage>
</organism>
<evidence type="ECO:0000313" key="6">
    <source>
        <dbReference type="EMBL" id="BBY07488.1"/>
    </source>
</evidence>
<dbReference type="SUPFAM" id="SSF55781">
    <property type="entry name" value="GAF domain-like"/>
    <property type="match status" value="1"/>
</dbReference>
<evidence type="ECO:0000256" key="1">
    <source>
        <dbReference type="ARBA" id="ARBA00022679"/>
    </source>
</evidence>
<evidence type="ECO:0000256" key="2">
    <source>
        <dbReference type="ARBA" id="ARBA00022777"/>
    </source>
</evidence>
<sequence>MNEDLHSLSRELAEVGRLVDDDDVTSVVDRMVRRAVRTIPGCEHATVTVEVSPGKLETVYGGEITALAHTADEPRPWPGPILDAVRYREPRRIEDAETEQRWPGFPERMRQAGFRSCLALPLPAYRRPSVGCTLFSPRPNQFTEHVMDLVMLFALHAGTTFDNAALYNDSRQLVDHLHSALATRDLIGQAKGLLMRHYSCDPDAAFDMLRRVSQHRNVKIRHLAAELVEAHRQGRLEPLLHTWFEEHPDFAAAT</sequence>
<dbReference type="Gene3D" id="3.30.450.40">
    <property type="match status" value="1"/>
</dbReference>
<dbReference type="InterPro" id="IPR005561">
    <property type="entry name" value="ANTAR"/>
</dbReference>
<dbReference type="GO" id="GO:0003723">
    <property type="term" value="F:RNA binding"/>
    <property type="evidence" value="ECO:0007669"/>
    <property type="project" value="InterPro"/>
</dbReference>
<evidence type="ECO:0000256" key="4">
    <source>
        <dbReference type="ARBA" id="ARBA00023163"/>
    </source>
</evidence>
<reference evidence="6" key="3">
    <citation type="submission" date="2020-02" db="EMBL/GenBank/DDBJ databases">
        <authorList>
            <person name="Matsumoto Y."/>
            <person name="Motooka D."/>
            <person name="Nakamura S."/>
        </authorList>
    </citation>
    <scope>NUCLEOTIDE SEQUENCE</scope>
    <source>
        <strain evidence="6">JCM 16367</strain>
    </source>
</reference>
<dbReference type="Pfam" id="PF03861">
    <property type="entry name" value="ANTAR"/>
    <property type="match status" value="1"/>
</dbReference>
<dbReference type="RefSeq" id="WP_083087131.1">
    <property type="nucleotide sequence ID" value="NZ_AP022583.1"/>
</dbReference>
<dbReference type="SUPFAM" id="SSF52172">
    <property type="entry name" value="CheY-like"/>
    <property type="match status" value="1"/>
</dbReference>
<dbReference type="KEGG" id="mnv:MNVI_28060"/>
<evidence type="ECO:0000313" key="8">
    <source>
        <dbReference type="Proteomes" id="UP000192374"/>
    </source>
</evidence>
<proteinExistence type="predicted"/>
<dbReference type="GO" id="GO:0016301">
    <property type="term" value="F:kinase activity"/>
    <property type="evidence" value="ECO:0007669"/>
    <property type="project" value="UniProtKB-KW"/>
</dbReference>
<reference evidence="6 9" key="2">
    <citation type="journal article" date="2019" name="Emerg. Microbes Infect.">
        <title>Comprehensive subspecies identification of 175 nontuberculous mycobacteria species based on 7547 genomic profiles.</title>
        <authorList>
            <person name="Matsumoto Y."/>
            <person name="Kinjo T."/>
            <person name="Motooka D."/>
            <person name="Nabeya D."/>
            <person name="Jung N."/>
            <person name="Uechi K."/>
            <person name="Horii T."/>
            <person name="Iida T."/>
            <person name="Fujita J."/>
            <person name="Nakamura S."/>
        </authorList>
    </citation>
    <scope>NUCLEOTIDE SEQUENCE [LARGE SCALE GENOMIC DNA]</scope>
    <source>
        <strain evidence="6 9">JCM 16367</strain>
    </source>
</reference>
<feature type="domain" description="ANTAR" evidence="5">
    <location>
        <begin position="167"/>
        <end position="228"/>
    </location>
</feature>
<dbReference type="Proteomes" id="UP000192374">
    <property type="component" value="Unassembled WGS sequence"/>
</dbReference>
<dbReference type="EMBL" id="AP022583">
    <property type="protein sequence ID" value="BBY07488.1"/>
    <property type="molecule type" value="Genomic_DNA"/>
</dbReference>
<dbReference type="SMART" id="SM00065">
    <property type="entry name" value="GAF"/>
    <property type="match status" value="1"/>
</dbReference>
<dbReference type="SMART" id="SM01012">
    <property type="entry name" value="ANTAR"/>
    <property type="match status" value="1"/>
</dbReference>
<name>A0A7I7PFU4_9MYCO</name>
<keyword evidence="3" id="KW-0805">Transcription regulation</keyword>
<dbReference type="InterPro" id="IPR011006">
    <property type="entry name" value="CheY-like_superfamily"/>
</dbReference>
<dbReference type="InterPro" id="IPR003018">
    <property type="entry name" value="GAF"/>
</dbReference>
<reference evidence="7 8" key="1">
    <citation type="submission" date="2017-02" db="EMBL/GenBank/DDBJ databases">
        <title>The new phylogeny of genus Mycobacterium.</title>
        <authorList>
            <person name="Tortoli E."/>
            <person name="Trovato A."/>
            <person name="Cirillo D.M."/>
        </authorList>
    </citation>
    <scope>NUCLEOTIDE SEQUENCE [LARGE SCALE GENOMIC DNA]</scope>
    <source>
        <strain evidence="7 8">DSM 45145</strain>
    </source>
</reference>
<dbReference type="InterPro" id="IPR012074">
    <property type="entry name" value="GAF_ANTAR"/>
</dbReference>
<keyword evidence="8" id="KW-1185">Reference proteome</keyword>
<keyword evidence="4" id="KW-0804">Transcription</keyword>
<protein>
    <recommendedName>
        <fullName evidence="5">ANTAR domain-containing protein</fullName>
    </recommendedName>
</protein>
<dbReference type="PROSITE" id="PS50921">
    <property type="entry name" value="ANTAR"/>
    <property type="match status" value="1"/>
</dbReference>
<keyword evidence="1" id="KW-0808">Transferase</keyword>
<dbReference type="EMBL" id="MVIC01000009">
    <property type="protein sequence ID" value="ORB16122.1"/>
    <property type="molecule type" value="Genomic_DNA"/>
</dbReference>
<evidence type="ECO:0000313" key="7">
    <source>
        <dbReference type="EMBL" id="ORB16122.1"/>
    </source>
</evidence>
<dbReference type="Proteomes" id="UP000466894">
    <property type="component" value="Chromosome"/>
</dbReference>
<dbReference type="PIRSF" id="PIRSF036625">
    <property type="entry name" value="GAF_ANTAR"/>
    <property type="match status" value="1"/>
</dbReference>
<dbReference type="OrthoDB" id="4629915at2"/>
<evidence type="ECO:0000259" key="5">
    <source>
        <dbReference type="PROSITE" id="PS50921"/>
    </source>
</evidence>
<evidence type="ECO:0000256" key="3">
    <source>
        <dbReference type="ARBA" id="ARBA00023015"/>
    </source>
</evidence>
<evidence type="ECO:0000313" key="9">
    <source>
        <dbReference type="Proteomes" id="UP000466894"/>
    </source>
</evidence>
<dbReference type="InterPro" id="IPR036388">
    <property type="entry name" value="WH-like_DNA-bd_sf"/>
</dbReference>
<dbReference type="Gene3D" id="1.10.10.10">
    <property type="entry name" value="Winged helix-like DNA-binding domain superfamily/Winged helix DNA-binding domain"/>
    <property type="match status" value="1"/>
</dbReference>
<dbReference type="AlphaFoldDB" id="A0A7I7PFU4"/>
<dbReference type="InterPro" id="IPR029016">
    <property type="entry name" value="GAF-like_dom_sf"/>
</dbReference>
<dbReference type="Pfam" id="PF13185">
    <property type="entry name" value="GAF_2"/>
    <property type="match status" value="1"/>
</dbReference>
<gene>
    <name evidence="7" type="ORF">BST37_07845</name>
    <name evidence="6" type="ORF">MNVI_28060</name>
</gene>